<evidence type="ECO:0000313" key="2">
    <source>
        <dbReference type="EMBL" id="SHN85680.1"/>
    </source>
</evidence>
<dbReference type="EMBL" id="LT670849">
    <property type="protein sequence ID" value="SHN85680.1"/>
    <property type="molecule type" value="Genomic_DNA"/>
</dbReference>
<reference evidence="3" key="1">
    <citation type="submission" date="2016-11" db="EMBL/GenBank/DDBJ databases">
        <authorList>
            <person name="Varghese N."/>
            <person name="Submissions S."/>
        </authorList>
    </citation>
    <scope>NUCLEOTIDE SEQUENCE [LARGE SCALE GENOMIC DNA]</scope>
    <source>
        <strain evidence="3">GAS401</strain>
    </source>
</reference>
<dbReference type="Pfam" id="PF09926">
    <property type="entry name" value="DUF2158"/>
    <property type="match status" value="1"/>
</dbReference>
<feature type="region of interest" description="Disordered" evidence="1">
    <location>
        <begin position="91"/>
        <end position="131"/>
    </location>
</feature>
<name>A0A1M7URV6_9BRAD</name>
<evidence type="ECO:0000313" key="3">
    <source>
        <dbReference type="Proteomes" id="UP000184096"/>
    </source>
</evidence>
<dbReference type="Proteomes" id="UP000184096">
    <property type="component" value="Chromosome I"/>
</dbReference>
<dbReference type="AlphaFoldDB" id="A0A1M7URV6"/>
<dbReference type="InterPro" id="IPR019226">
    <property type="entry name" value="DUF2158"/>
</dbReference>
<keyword evidence="3" id="KW-1185">Reference proteome</keyword>
<protein>
    <submittedName>
        <fullName evidence="2">Uncharacterized conserved protein YodC, DUF2158 family</fullName>
    </submittedName>
</protein>
<organism evidence="2 3">
    <name type="scientific">Bradyrhizobium erythrophlei</name>
    <dbReference type="NCBI Taxonomy" id="1437360"/>
    <lineage>
        <taxon>Bacteria</taxon>
        <taxon>Pseudomonadati</taxon>
        <taxon>Pseudomonadota</taxon>
        <taxon>Alphaproteobacteria</taxon>
        <taxon>Hyphomicrobiales</taxon>
        <taxon>Nitrobacteraceae</taxon>
        <taxon>Bradyrhizobium</taxon>
    </lineage>
</organism>
<dbReference type="OrthoDB" id="8241273at2"/>
<evidence type="ECO:0000256" key="1">
    <source>
        <dbReference type="SAM" id="MobiDB-lite"/>
    </source>
</evidence>
<feature type="compositionally biased region" description="Polar residues" evidence="1">
    <location>
        <begin position="122"/>
        <end position="131"/>
    </location>
</feature>
<proteinExistence type="predicted"/>
<accession>A0A1M7URV6</accession>
<sequence length="131" mass="13671">MTALKPGDLVVLKSGSPVMTVDTVNTDVFDDDKVTGILCAWFVGNKLERARFDPGALVAAPSPDAQTEKAETRPVESAGAYKAILDEMAAAMNDPAEAPQEASKASTARPKQASSRKHAASDSATEVTGTH</sequence>
<gene>
    <name evidence="2" type="ORF">SAMN05444170_6397</name>
</gene>
<dbReference type="RefSeq" id="WP_072824076.1">
    <property type="nucleotide sequence ID" value="NZ_LT670849.1"/>
</dbReference>